<protein>
    <submittedName>
        <fullName evidence="1">Uncharacterized protein</fullName>
    </submittedName>
</protein>
<name>A0A0X8X1S2_9SPHI</name>
<organism evidence="1 2">
    <name type="scientific">Mucilaginibacter gotjawali</name>
    <dbReference type="NCBI Taxonomy" id="1550579"/>
    <lineage>
        <taxon>Bacteria</taxon>
        <taxon>Pseudomonadati</taxon>
        <taxon>Bacteroidota</taxon>
        <taxon>Sphingobacteriia</taxon>
        <taxon>Sphingobacteriales</taxon>
        <taxon>Sphingobacteriaceae</taxon>
        <taxon>Mucilaginibacter</taxon>
    </lineage>
</organism>
<dbReference type="KEGG" id="mgot:MgSA37_02384"/>
<gene>
    <name evidence="1" type="ORF">MgSA37_02384</name>
</gene>
<reference evidence="1 2" key="1">
    <citation type="submission" date="2015-12" db="EMBL/GenBank/DDBJ databases">
        <title>Genome sequence of Mucilaginibacter gotjawali.</title>
        <authorList>
            <person name="Lee J.S."/>
            <person name="Lee K.C."/>
            <person name="Kim K.K."/>
            <person name="Lee B.W."/>
        </authorList>
    </citation>
    <scope>NUCLEOTIDE SEQUENCE [LARGE SCALE GENOMIC DNA]</scope>
    <source>
        <strain evidence="1 2">SA3-7</strain>
    </source>
</reference>
<accession>A0A0X8X1S2</accession>
<evidence type="ECO:0000313" key="1">
    <source>
        <dbReference type="EMBL" id="BAU54210.1"/>
    </source>
</evidence>
<proteinExistence type="predicted"/>
<dbReference type="AlphaFoldDB" id="A0A0X8X1S2"/>
<dbReference type="OrthoDB" id="678175at2"/>
<keyword evidence="2" id="KW-1185">Reference proteome</keyword>
<dbReference type="EMBL" id="AP017313">
    <property type="protein sequence ID" value="BAU54210.1"/>
    <property type="molecule type" value="Genomic_DNA"/>
</dbReference>
<dbReference type="RefSeq" id="WP_096352070.1">
    <property type="nucleotide sequence ID" value="NZ_AP017313.1"/>
</dbReference>
<sequence length="109" mass="12438">MSGKLKNNRLNYIHDAVSSSGYNLDLRNQTNTTNYRYDVLGNLIYDAYSGITGNGGVNSITWSVYNKPLKIYKAGPRYRKQFFRCRKPPGLWPACYVATLRAKHAINSR</sequence>
<dbReference type="Proteomes" id="UP000218263">
    <property type="component" value="Chromosome"/>
</dbReference>
<evidence type="ECO:0000313" key="2">
    <source>
        <dbReference type="Proteomes" id="UP000218263"/>
    </source>
</evidence>